<evidence type="ECO:0000313" key="2">
    <source>
        <dbReference type="Proteomes" id="UP001356095"/>
    </source>
</evidence>
<dbReference type="EMBL" id="JAUZMY010000001">
    <property type="protein sequence ID" value="MEE2035838.1"/>
    <property type="molecule type" value="Genomic_DNA"/>
</dbReference>
<sequence length="324" mass="37183">MSARKAMTPAEQDESLRGVGADLLRTAPDDWVKFRLVYSGLADVESAHFEVMFEEGRSSGWVPPLSALEVLRKVRSGMYARGKGTWYTAYYEVERAGGHRVRYDYDNEPYFDEPRDAADYLLDLEYFPRDDEHVPDWLMERLEGERVPDTSESASPWSVFRSARVTRETRIAPGDMSPEEMMDTVQEIGDRTIESVWGEWSEIVVDYKGLVGLASSTVSVRRPDGVTQWDLLLPEVGRLLGRLRTGMYQPGKGTWFTARITIQESREIGVHFDHQNLPEFDVAPDPRSFHQDMRYFPRSADHLPDWLLDRLSAAQRLLRADGQQ</sequence>
<dbReference type="InterPro" id="IPR036170">
    <property type="entry name" value="YezG-like_sf"/>
</dbReference>
<name>A0ABU7K0P3_9ACTN</name>
<organism evidence="1 2">
    <name type="scientific">Nocardiopsis codii</name>
    <dbReference type="NCBI Taxonomy" id="3065942"/>
    <lineage>
        <taxon>Bacteria</taxon>
        <taxon>Bacillati</taxon>
        <taxon>Actinomycetota</taxon>
        <taxon>Actinomycetes</taxon>
        <taxon>Streptosporangiales</taxon>
        <taxon>Nocardiopsidaceae</taxon>
        <taxon>Nocardiopsis</taxon>
    </lineage>
</organism>
<accession>A0ABU7K0P3</accession>
<protein>
    <submittedName>
        <fullName evidence="1">Uncharacterized protein</fullName>
    </submittedName>
</protein>
<proteinExistence type="predicted"/>
<dbReference type="RefSeq" id="WP_330089662.1">
    <property type="nucleotide sequence ID" value="NZ_JAUZMY010000001.1"/>
</dbReference>
<dbReference type="Proteomes" id="UP001356095">
    <property type="component" value="Unassembled WGS sequence"/>
</dbReference>
<gene>
    <name evidence="1" type="ORF">Q8791_01200</name>
</gene>
<dbReference type="SUPFAM" id="SSF160424">
    <property type="entry name" value="BH3703-like"/>
    <property type="match status" value="2"/>
</dbReference>
<evidence type="ECO:0000313" key="1">
    <source>
        <dbReference type="EMBL" id="MEE2035838.1"/>
    </source>
</evidence>
<keyword evidence="2" id="KW-1185">Reference proteome</keyword>
<comment type="caution">
    <text evidence="1">The sequence shown here is derived from an EMBL/GenBank/DDBJ whole genome shotgun (WGS) entry which is preliminary data.</text>
</comment>
<reference evidence="1 2" key="1">
    <citation type="submission" date="2023-08" db="EMBL/GenBank/DDBJ databases">
        <authorList>
            <person name="Girao M."/>
            <person name="Carvalho M.F."/>
        </authorList>
    </citation>
    <scope>NUCLEOTIDE SEQUENCE [LARGE SCALE GENOMIC DNA]</scope>
    <source>
        <strain evidence="1 2">CT-R113</strain>
    </source>
</reference>